<name>A0A2R8ADJ3_9RHOB</name>
<dbReference type="AlphaFoldDB" id="A0A2R8ADJ3"/>
<dbReference type="EMBL" id="OMKW01000003">
    <property type="protein sequence ID" value="SPF30279.1"/>
    <property type="molecule type" value="Genomic_DNA"/>
</dbReference>
<evidence type="ECO:0000259" key="1">
    <source>
        <dbReference type="SMART" id="SM00563"/>
    </source>
</evidence>
<dbReference type="SMART" id="SM00563">
    <property type="entry name" value="PlsC"/>
    <property type="match status" value="1"/>
</dbReference>
<dbReference type="GO" id="GO:0016746">
    <property type="term" value="F:acyltransferase activity"/>
    <property type="evidence" value="ECO:0007669"/>
    <property type="project" value="InterPro"/>
</dbReference>
<dbReference type="SUPFAM" id="SSF69593">
    <property type="entry name" value="Glycerol-3-phosphate (1)-acyltransferase"/>
    <property type="match status" value="1"/>
</dbReference>
<feature type="domain" description="Phospholipid/glycerol acyltransferase" evidence="1">
    <location>
        <begin position="80"/>
        <end position="202"/>
    </location>
</feature>
<dbReference type="Pfam" id="PF01553">
    <property type="entry name" value="Acyltransferase"/>
    <property type="match status" value="1"/>
</dbReference>
<dbReference type="Proteomes" id="UP000244932">
    <property type="component" value="Unassembled WGS sequence"/>
</dbReference>
<dbReference type="OrthoDB" id="1113830at2"/>
<protein>
    <recommendedName>
        <fullName evidence="1">Phospholipid/glycerol acyltransferase domain-containing protein</fullName>
    </recommendedName>
</protein>
<dbReference type="RefSeq" id="WP_108782984.1">
    <property type="nucleotide sequence ID" value="NZ_OMKW01000003.1"/>
</dbReference>
<evidence type="ECO:0000313" key="2">
    <source>
        <dbReference type="EMBL" id="SPF30279.1"/>
    </source>
</evidence>
<accession>A0A2R8ADJ3</accession>
<organism evidence="2 3">
    <name type="scientific">Pontivivens insulae</name>
    <dbReference type="NCBI Taxonomy" id="1639689"/>
    <lineage>
        <taxon>Bacteria</taxon>
        <taxon>Pseudomonadati</taxon>
        <taxon>Pseudomonadota</taxon>
        <taxon>Alphaproteobacteria</taxon>
        <taxon>Rhodobacterales</taxon>
        <taxon>Paracoccaceae</taxon>
        <taxon>Pontivivens</taxon>
    </lineage>
</organism>
<gene>
    <name evidence="2" type="ORF">POI8812_02615</name>
</gene>
<sequence>MKHELDTLIRERAPWMYGGGPVTNGVRAVLHRVLSYDRALGLGEQLQDLPAPAIMDRIADLIARDVFVEGLDAIPQDGPAMVVCNHPTGIADGIVLWKLLARKRPDLFFFANGDILRLLPQFETMIAPVEWREGLRTHAKNRQTLTYAKQAFAEDRLAVIFPSGRLAKRKGLRLHERPWMPSAAMLARKYDLPVIPLRITARNSALFYLFDKVHPTLRDITLFHEVLNKDRFRFHVKGARQIAGSALPPDGEQATRVLFNAVARLADDSAERAIFTGGSLQAALRKRRPNFG</sequence>
<evidence type="ECO:0000313" key="3">
    <source>
        <dbReference type="Proteomes" id="UP000244932"/>
    </source>
</evidence>
<proteinExistence type="predicted"/>
<dbReference type="InterPro" id="IPR002123">
    <property type="entry name" value="Plipid/glycerol_acylTrfase"/>
</dbReference>
<keyword evidence="3" id="KW-1185">Reference proteome</keyword>
<reference evidence="2 3" key="1">
    <citation type="submission" date="2018-03" db="EMBL/GenBank/DDBJ databases">
        <authorList>
            <person name="Keele B.F."/>
        </authorList>
    </citation>
    <scope>NUCLEOTIDE SEQUENCE [LARGE SCALE GENOMIC DNA]</scope>
    <source>
        <strain evidence="2 3">CeCT 8812</strain>
    </source>
</reference>